<keyword evidence="1" id="KW-1133">Transmembrane helix</keyword>
<protein>
    <submittedName>
        <fullName evidence="4">Thioredoxin-like_fold domain-containing protein</fullName>
    </submittedName>
</protein>
<feature type="transmembrane region" description="Helical" evidence="1">
    <location>
        <begin position="92"/>
        <end position="113"/>
    </location>
</feature>
<dbReference type="AlphaFoldDB" id="A0A0N4TBU7"/>
<evidence type="ECO:0000313" key="2">
    <source>
        <dbReference type="EMBL" id="VDN86833.1"/>
    </source>
</evidence>
<evidence type="ECO:0000256" key="1">
    <source>
        <dbReference type="SAM" id="Phobius"/>
    </source>
</evidence>
<dbReference type="STRING" id="6280.A0A0N4TBU7"/>
<dbReference type="EMBL" id="UZAD01004218">
    <property type="protein sequence ID" value="VDN86833.1"/>
    <property type="molecule type" value="Genomic_DNA"/>
</dbReference>
<sequence>MRIFSHALMGRSYFQPIIIFAYSGYCQLCFHLEPIWQSVVNDLEPLGYGIGTVSAITDGNLLEKMRISRLPSIIVVVEGRVIHYRGSMQRKILYSVFLIICLKNITNIAFAALSAKAVRIFARDVIPNTFLLKITNHDGLRRFIDQWQTSNKISVVIFGNKENPRIRYMLTAMKYATFARFAYVYLNDQSTEIVKMREALDITCFKCENILIFNDFPQKGPVARLSIGNGQQFNIDTMGEFIERNKYLTLPRVWISFSKYLQLSSQSYFDDLCP</sequence>
<dbReference type="Proteomes" id="UP000278627">
    <property type="component" value="Unassembled WGS sequence"/>
</dbReference>
<keyword evidence="3" id="KW-1185">Reference proteome</keyword>
<dbReference type="WBParaSite" id="BPAG_0000568401-mRNA-1">
    <property type="protein sequence ID" value="BPAG_0000568401-mRNA-1"/>
    <property type="gene ID" value="BPAG_0000568401"/>
</dbReference>
<dbReference type="Gene3D" id="3.40.30.10">
    <property type="entry name" value="Glutaredoxin"/>
    <property type="match status" value="1"/>
</dbReference>
<name>A0A0N4TBU7_BRUPA</name>
<evidence type="ECO:0000313" key="4">
    <source>
        <dbReference type="WBParaSite" id="BPAG_0000568401-mRNA-1"/>
    </source>
</evidence>
<accession>A0A0N4TBU7</accession>
<dbReference type="SUPFAM" id="SSF52833">
    <property type="entry name" value="Thioredoxin-like"/>
    <property type="match status" value="1"/>
</dbReference>
<reference evidence="4" key="1">
    <citation type="submission" date="2017-02" db="UniProtKB">
        <authorList>
            <consortium name="WormBaseParasite"/>
        </authorList>
    </citation>
    <scope>IDENTIFICATION</scope>
</reference>
<dbReference type="PANTHER" id="PTHR44303">
    <property type="entry name" value="DNAJ HOMOLOG SUBFAMILY C MEMBER 16"/>
    <property type="match status" value="1"/>
</dbReference>
<reference evidence="2 3" key="2">
    <citation type="submission" date="2018-11" db="EMBL/GenBank/DDBJ databases">
        <authorList>
            <consortium name="Pathogen Informatics"/>
        </authorList>
    </citation>
    <scope>NUCLEOTIDE SEQUENCE [LARGE SCALE GENOMIC DNA]</scope>
</reference>
<proteinExistence type="predicted"/>
<organism evidence="4">
    <name type="scientific">Brugia pahangi</name>
    <name type="common">Filarial nematode worm</name>
    <dbReference type="NCBI Taxonomy" id="6280"/>
    <lineage>
        <taxon>Eukaryota</taxon>
        <taxon>Metazoa</taxon>
        <taxon>Ecdysozoa</taxon>
        <taxon>Nematoda</taxon>
        <taxon>Chromadorea</taxon>
        <taxon>Rhabditida</taxon>
        <taxon>Spirurina</taxon>
        <taxon>Spiruromorpha</taxon>
        <taxon>Filarioidea</taxon>
        <taxon>Onchocercidae</taxon>
        <taxon>Brugia</taxon>
    </lineage>
</organism>
<dbReference type="InterPro" id="IPR036249">
    <property type="entry name" value="Thioredoxin-like_sf"/>
</dbReference>
<evidence type="ECO:0000313" key="3">
    <source>
        <dbReference type="Proteomes" id="UP000278627"/>
    </source>
</evidence>
<keyword evidence="1" id="KW-0812">Transmembrane</keyword>
<dbReference type="PANTHER" id="PTHR44303:SF2">
    <property type="entry name" value="DNAJ HOMOLOG SUBFAMILY C MEMBER 16"/>
    <property type="match status" value="1"/>
</dbReference>
<keyword evidence="1" id="KW-0472">Membrane</keyword>
<gene>
    <name evidence="2" type="ORF">BPAG_LOCUS5647</name>
</gene>
<dbReference type="InterPro" id="IPR052448">
    <property type="entry name" value="DnaJ_C16_autophagy_reg"/>
</dbReference>